<keyword evidence="2" id="KW-0812">Transmembrane</keyword>
<evidence type="ECO:0000256" key="2">
    <source>
        <dbReference type="SAM" id="Phobius"/>
    </source>
</evidence>
<comment type="caution">
    <text evidence="3">The sequence shown here is derived from an EMBL/GenBank/DDBJ whole genome shotgun (WGS) entry which is preliminary data.</text>
</comment>
<evidence type="ECO:0000313" key="4">
    <source>
        <dbReference type="Proteomes" id="UP000614601"/>
    </source>
</evidence>
<reference evidence="3" key="1">
    <citation type="submission" date="2020-09" db="EMBL/GenBank/DDBJ databases">
        <authorList>
            <person name="Kikuchi T."/>
        </authorList>
    </citation>
    <scope>NUCLEOTIDE SEQUENCE</scope>
    <source>
        <strain evidence="3">SH1</strain>
    </source>
</reference>
<dbReference type="EMBL" id="CAJFDH010000003">
    <property type="protein sequence ID" value="CAD5216196.1"/>
    <property type="molecule type" value="Genomic_DNA"/>
</dbReference>
<accession>A0A811KIR7</accession>
<gene>
    <name evidence="3" type="ORF">BOKJ2_LOCUS6472</name>
</gene>
<keyword evidence="2" id="KW-0472">Membrane</keyword>
<protein>
    <submittedName>
        <fullName evidence="3">Uncharacterized protein</fullName>
    </submittedName>
</protein>
<dbReference type="Proteomes" id="UP000614601">
    <property type="component" value="Unassembled WGS sequence"/>
</dbReference>
<dbReference type="AlphaFoldDB" id="A0A811KIR7"/>
<keyword evidence="4" id="KW-1185">Reference proteome</keyword>
<feature type="transmembrane region" description="Helical" evidence="2">
    <location>
        <begin position="12"/>
        <end position="37"/>
    </location>
</feature>
<proteinExistence type="predicted"/>
<dbReference type="Proteomes" id="UP000783686">
    <property type="component" value="Unassembled WGS sequence"/>
</dbReference>
<feature type="region of interest" description="Disordered" evidence="1">
    <location>
        <begin position="44"/>
        <end position="128"/>
    </location>
</feature>
<feature type="compositionally biased region" description="Low complexity" evidence="1">
    <location>
        <begin position="58"/>
        <end position="103"/>
    </location>
</feature>
<keyword evidence="2" id="KW-1133">Transmembrane helix</keyword>
<name>A0A811KIR7_9BILA</name>
<dbReference type="EMBL" id="CAJFCW020000003">
    <property type="protein sequence ID" value="CAG9105464.1"/>
    <property type="molecule type" value="Genomic_DNA"/>
</dbReference>
<sequence>MAYSVYNYNYQVAIIFAILIAALLLLAAVILGLYYAFVASTRKPKGGSRFTRTPSTLPPKSQWQQPQQVFQPQYPPQQYQQDYGQPQDYPQQQYGYDPRQQPQEYQYDPRQQPDSGNYSQAAPANQGYPSETLHTVKVRELQPEYIYQQGPVTWTTTQTVVDPNNYNQAVQQAQANVPSYHMSSV</sequence>
<organism evidence="3 4">
    <name type="scientific">Bursaphelenchus okinawaensis</name>
    <dbReference type="NCBI Taxonomy" id="465554"/>
    <lineage>
        <taxon>Eukaryota</taxon>
        <taxon>Metazoa</taxon>
        <taxon>Ecdysozoa</taxon>
        <taxon>Nematoda</taxon>
        <taxon>Chromadorea</taxon>
        <taxon>Rhabditida</taxon>
        <taxon>Tylenchina</taxon>
        <taxon>Tylenchomorpha</taxon>
        <taxon>Aphelenchoidea</taxon>
        <taxon>Aphelenchoididae</taxon>
        <taxon>Bursaphelenchus</taxon>
    </lineage>
</organism>
<evidence type="ECO:0000256" key="1">
    <source>
        <dbReference type="SAM" id="MobiDB-lite"/>
    </source>
</evidence>
<dbReference type="OrthoDB" id="5821652at2759"/>
<evidence type="ECO:0000313" key="3">
    <source>
        <dbReference type="EMBL" id="CAD5216196.1"/>
    </source>
</evidence>
<feature type="compositionally biased region" description="Polar residues" evidence="1">
    <location>
        <begin position="112"/>
        <end position="128"/>
    </location>
</feature>